<sequence>MMLHDRLVGFCPGQNGTVDEVTKPTICDGETRMSLSLLYQISGLPSAASQCCIIRTWQFMTFTMHANDWQM</sequence>
<organism evidence="1 2">
    <name type="scientific">Caballeronia cordobensis</name>
    <name type="common">Burkholderia cordobensis</name>
    <dbReference type="NCBI Taxonomy" id="1353886"/>
    <lineage>
        <taxon>Bacteria</taxon>
        <taxon>Pseudomonadati</taxon>
        <taxon>Pseudomonadota</taxon>
        <taxon>Betaproteobacteria</taxon>
        <taxon>Burkholderiales</taxon>
        <taxon>Burkholderiaceae</taxon>
        <taxon>Caballeronia</taxon>
    </lineage>
</organism>
<evidence type="ECO:0000313" key="2">
    <source>
        <dbReference type="Proteomes" id="UP000054740"/>
    </source>
</evidence>
<dbReference type="EMBL" id="FCNY02000023">
    <property type="protein sequence ID" value="SAL66158.1"/>
    <property type="molecule type" value="Genomic_DNA"/>
</dbReference>
<accession>A0A158JBE3</accession>
<dbReference type="AlphaFoldDB" id="A0A158JBE3"/>
<proteinExistence type="predicted"/>
<dbReference type="Proteomes" id="UP000054740">
    <property type="component" value="Unassembled WGS sequence"/>
</dbReference>
<evidence type="ECO:0000313" key="1">
    <source>
        <dbReference type="EMBL" id="SAL66158.1"/>
    </source>
</evidence>
<name>A0A158JBE3_CABCO</name>
<keyword evidence="2" id="KW-1185">Reference proteome</keyword>
<gene>
    <name evidence="1" type="ORF">AWB70_06250</name>
</gene>
<reference evidence="2" key="1">
    <citation type="submission" date="2016-01" db="EMBL/GenBank/DDBJ databases">
        <authorList>
            <person name="Peeters C."/>
        </authorList>
    </citation>
    <scope>NUCLEOTIDE SEQUENCE [LARGE SCALE GENOMIC DNA]</scope>
</reference>
<protein>
    <submittedName>
        <fullName evidence="1">Uncharacterized protein</fullName>
    </submittedName>
</protein>